<comment type="caution">
    <text evidence="1">The sequence shown here is derived from an EMBL/GenBank/DDBJ whole genome shotgun (WGS) entry which is preliminary data.</text>
</comment>
<sequence>MMVELSVASHEAQDRSSRTSTFLDAMGLIDLKNSRSIDSMQSDRIGVGFIVALRKLRSVS</sequence>
<proteinExistence type="predicted"/>
<organism evidence="1 2">
    <name type="scientific">Brassica cretica</name>
    <name type="common">Mustard</name>
    <dbReference type="NCBI Taxonomy" id="69181"/>
    <lineage>
        <taxon>Eukaryota</taxon>
        <taxon>Viridiplantae</taxon>
        <taxon>Streptophyta</taxon>
        <taxon>Embryophyta</taxon>
        <taxon>Tracheophyta</taxon>
        <taxon>Spermatophyta</taxon>
        <taxon>Magnoliopsida</taxon>
        <taxon>eudicotyledons</taxon>
        <taxon>Gunneridae</taxon>
        <taxon>Pentapetalae</taxon>
        <taxon>rosids</taxon>
        <taxon>malvids</taxon>
        <taxon>Brassicales</taxon>
        <taxon>Brassicaceae</taxon>
        <taxon>Brassiceae</taxon>
        <taxon>Brassica</taxon>
    </lineage>
</organism>
<dbReference type="EMBL" id="QGKX02000088">
    <property type="protein sequence ID" value="KAF3584436.1"/>
    <property type="molecule type" value="Genomic_DNA"/>
</dbReference>
<evidence type="ECO:0000313" key="1">
    <source>
        <dbReference type="EMBL" id="KAF3584436.1"/>
    </source>
</evidence>
<name>A0A8S9RV28_BRACR</name>
<accession>A0A8S9RV28</accession>
<protein>
    <submittedName>
        <fullName evidence="1">Uncharacterized protein</fullName>
    </submittedName>
</protein>
<gene>
    <name evidence="1" type="ORF">F2Q69_00029703</name>
</gene>
<dbReference type="AlphaFoldDB" id="A0A8S9RV28"/>
<reference evidence="1" key="1">
    <citation type="submission" date="2019-12" db="EMBL/GenBank/DDBJ databases">
        <title>Genome sequencing and annotation of Brassica cretica.</title>
        <authorList>
            <person name="Studholme D.J."/>
            <person name="Sarris P."/>
        </authorList>
    </citation>
    <scope>NUCLEOTIDE SEQUENCE</scope>
    <source>
        <strain evidence="1">PFS-109/04</strain>
        <tissue evidence="1">Leaf</tissue>
    </source>
</reference>
<evidence type="ECO:0000313" key="2">
    <source>
        <dbReference type="Proteomes" id="UP000712600"/>
    </source>
</evidence>
<dbReference type="Proteomes" id="UP000712600">
    <property type="component" value="Unassembled WGS sequence"/>
</dbReference>